<evidence type="ECO:0008006" key="4">
    <source>
        <dbReference type="Google" id="ProtNLM"/>
    </source>
</evidence>
<reference evidence="2 3" key="1">
    <citation type="submission" date="2017-03" db="EMBL/GenBank/DDBJ databases">
        <title>Draft genome sequence of Streptomyces scabrisporus NF3, endophyte isolated from Amphipterygium adstringens.</title>
        <authorList>
            <person name="Vazquez M."/>
            <person name="Ceapa C.D."/>
            <person name="Rodriguez Luna D."/>
            <person name="Sanchez Esquivel S."/>
        </authorList>
    </citation>
    <scope>NUCLEOTIDE SEQUENCE [LARGE SCALE GENOMIC DNA]</scope>
    <source>
        <strain evidence="2 3">NF3</strain>
    </source>
</reference>
<evidence type="ECO:0000256" key="1">
    <source>
        <dbReference type="SAM" id="MobiDB-lite"/>
    </source>
</evidence>
<dbReference type="Gene3D" id="1.25.40.10">
    <property type="entry name" value="Tetratricopeptide repeat domain"/>
    <property type="match status" value="2"/>
</dbReference>
<dbReference type="PANTHER" id="PTHR19959">
    <property type="entry name" value="KINESIN LIGHT CHAIN"/>
    <property type="match status" value="1"/>
</dbReference>
<dbReference type="Pfam" id="PF13424">
    <property type="entry name" value="TPR_12"/>
    <property type="match status" value="1"/>
</dbReference>
<dbReference type="AlphaFoldDB" id="A0A1T3NLH4"/>
<dbReference type="Proteomes" id="UP000190037">
    <property type="component" value="Unassembled WGS sequence"/>
</dbReference>
<evidence type="ECO:0000313" key="2">
    <source>
        <dbReference type="EMBL" id="OPC77686.1"/>
    </source>
</evidence>
<gene>
    <name evidence="2" type="ORF">B4N89_35875</name>
</gene>
<name>A0A1T3NLH4_9ACTN</name>
<dbReference type="EMBL" id="MWQN01000003">
    <property type="protein sequence ID" value="OPC77686.1"/>
    <property type="molecule type" value="Genomic_DNA"/>
</dbReference>
<sequence length="255" mass="28182">MVGRGPDRRTAGRGDPSAFGDRQPGCLRTRPRPVAIQSRRRPVGGGAGDEALTATERSVEIRRRLATDNPAAYEPDLVQSLSNLGGRLWEVGRQDEALTAIEQSVEIYQRLTADNRTAYEPDLAASLSNLGILLSVVGRWAEGLTATERSVEIYQQLAADNPAAYEPDLATLLSNLGIRLSEGGRWAEALTATERSVEIYQRLATMRRPVLPSLLRVRGLQAVLLDALEREEEAQEVSRWIDENQPHLIRTIDHL</sequence>
<feature type="compositionally biased region" description="Basic and acidic residues" evidence="1">
    <location>
        <begin position="1"/>
        <end position="12"/>
    </location>
</feature>
<dbReference type="InterPro" id="IPR011990">
    <property type="entry name" value="TPR-like_helical_dom_sf"/>
</dbReference>
<dbReference type="SUPFAM" id="SSF48452">
    <property type="entry name" value="TPR-like"/>
    <property type="match status" value="2"/>
</dbReference>
<accession>A0A1T3NLH4</accession>
<dbReference type="Pfam" id="PF13374">
    <property type="entry name" value="TPR_10"/>
    <property type="match status" value="1"/>
</dbReference>
<proteinExistence type="predicted"/>
<dbReference type="STRING" id="159449.B4N89_35875"/>
<evidence type="ECO:0000313" key="3">
    <source>
        <dbReference type="Proteomes" id="UP000190037"/>
    </source>
</evidence>
<dbReference type="PANTHER" id="PTHR19959:SF119">
    <property type="entry name" value="FUNGAL LIPASE-LIKE DOMAIN-CONTAINING PROTEIN"/>
    <property type="match status" value="1"/>
</dbReference>
<keyword evidence="3" id="KW-1185">Reference proteome</keyword>
<protein>
    <recommendedName>
        <fullName evidence="4">Tetratricopeptide repeat protein</fullName>
    </recommendedName>
</protein>
<feature type="region of interest" description="Disordered" evidence="1">
    <location>
        <begin position="1"/>
        <end position="55"/>
    </location>
</feature>
<comment type="caution">
    <text evidence="2">The sequence shown here is derived from an EMBL/GenBank/DDBJ whole genome shotgun (WGS) entry which is preliminary data.</text>
</comment>
<organism evidence="2 3">
    <name type="scientific">Embleya scabrispora</name>
    <dbReference type="NCBI Taxonomy" id="159449"/>
    <lineage>
        <taxon>Bacteria</taxon>
        <taxon>Bacillati</taxon>
        <taxon>Actinomycetota</taxon>
        <taxon>Actinomycetes</taxon>
        <taxon>Kitasatosporales</taxon>
        <taxon>Streptomycetaceae</taxon>
        <taxon>Embleya</taxon>
    </lineage>
</organism>